<protein>
    <submittedName>
        <fullName evidence="1">Uncharacterized protein</fullName>
    </submittedName>
</protein>
<evidence type="ECO:0000313" key="1">
    <source>
        <dbReference type="EMBL" id="CAB4211685.1"/>
    </source>
</evidence>
<reference evidence="1" key="1">
    <citation type="submission" date="2020-05" db="EMBL/GenBank/DDBJ databases">
        <authorList>
            <person name="Chiriac C."/>
            <person name="Salcher M."/>
            <person name="Ghai R."/>
            <person name="Kavagutti S V."/>
        </authorList>
    </citation>
    <scope>NUCLEOTIDE SEQUENCE</scope>
</reference>
<dbReference type="EMBL" id="LR797377">
    <property type="protein sequence ID" value="CAB4211685.1"/>
    <property type="molecule type" value="Genomic_DNA"/>
</dbReference>
<organism evidence="1">
    <name type="scientific">uncultured Caudovirales phage</name>
    <dbReference type="NCBI Taxonomy" id="2100421"/>
    <lineage>
        <taxon>Viruses</taxon>
        <taxon>Duplodnaviria</taxon>
        <taxon>Heunggongvirae</taxon>
        <taxon>Uroviricota</taxon>
        <taxon>Caudoviricetes</taxon>
        <taxon>Peduoviridae</taxon>
        <taxon>Maltschvirus</taxon>
        <taxon>Maltschvirus maltsch</taxon>
    </lineage>
</organism>
<gene>
    <name evidence="1" type="ORF">UFOVP1419_4</name>
</gene>
<sequence>MFKTREEESILRKHRRQLLLKMFKETLMKVLNLKQNELSVNVTAMFQPDCFQFDITVFTEGGLNTSLMVYDFWEIQKCQSLVDAFMSAAKTGDFEKVKAVNCRA</sequence>
<proteinExistence type="predicted"/>
<name>A0A6J5SDK2_9CAUD</name>
<accession>A0A6J5SDK2</accession>